<comment type="caution">
    <text evidence="2">The sequence shown here is derived from an EMBL/GenBank/DDBJ whole genome shotgun (WGS) entry which is preliminary data.</text>
</comment>
<dbReference type="EMBL" id="JAQQBR010000001">
    <property type="protein sequence ID" value="KAK0183247.1"/>
    <property type="molecule type" value="Genomic_DNA"/>
</dbReference>
<dbReference type="PANTHER" id="PTHR34009:SF2">
    <property type="entry name" value="PROTEIN STAR"/>
    <property type="match status" value="1"/>
</dbReference>
<evidence type="ECO:0008006" key="4">
    <source>
        <dbReference type="Google" id="ProtNLM"/>
    </source>
</evidence>
<dbReference type="InterPro" id="IPR053202">
    <property type="entry name" value="EGF_Rcpt_Signaling_Reg"/>
</dbReference>
<keyword evidence="1" id="KW-0812">Transmembrane</keyword>
<dbReference type="GO" id="GO:0005886">
    <property type="term" value="C:plasma membrane"/>
    <property type="evidence" value="ECO:0007669"/>
    <property type="project" value="TreeGrafter"/>
</dbReference>
<organism evidence="2 3">
    <name type="scientific">Microctonus hyperodae</name>
    <name type="common">Parasitoid wasp</name>
    <dbReference type="NCBI Taxonomy" id="165561"/>
    <lineage>
        <taxon>Eukaryota</taxon>
        <taxon>Metazoa</taxon>
        <taxon>Ecdysozoa</taxon>
        <taxon>Arthropoda</taxon>
        <taxon>Hexapoda</taxon>
        <taxon>Insecta</taxon>
        <taxon>Pterygota</taxon>
        <taxon>Neoptera</taxon>
        <taxon>Endopterygota</taxon>
        <taxon>Hymenoptera</taxon>
        <taxon>Apocrita</taxon>
        <taxon>Ichneumonoidea</taxon>
        <taxon>Braconidae</taxon>
        <taxon>Euphorinae</taxon>
        <taxon>Microctonus</taxon>
    </lineage>
</organism>
<sequence>MFDSKMAPGGIVIPSVTGATATLPLPSISLTSDNKRSWLRRAAPCFAFLAAFSTAMTLLLVWSEAAALRRQAFDKNLQRDYVLNVSMDNSQLVSFIREIHLKRTTGEDSSNVTESPEEKIITSYFKGKRDGVYVEYISRPGAKSTTSWLEHNYAWHGLLVVTDFRAFFEACRSKRHPKTRVLHACLSTDKDTRVITYHQEAEVRVTKLDEGPNSLSFSDEGLPTMILQCFPLYSVLLAYNHTNIDYLSLDSTESSDVQVLDAIPWDTINITLLSIRWSNHHNEQELNSLKEKMRIKQFRFVEMTDSGRLMFTYSRLKI</sequence>
<dbReference type="AlphaFoldDB" id="A0AA39G807"/>
<keyword evidence="1" id="KW-1133">Transmembrane helix</keyword>
<dbReference type="GO" id="GO:0005794">
    <property type="term" value="C:Golgi apparatus"/>
    <property type="evidence" value="ECO:0007669"/>
    <property type="project" value="TreeGrafter"/>
</dbReference>
<dbReference type="Proteomes" id="UP001168972">
    <property type="component" value="Unassembled WGS sequence"/>
</dbReference>
<evidence type="ECO:0000256" key="1">
    <source>
        <dbReference type="SAM" id="Phobius"/>
    </source>
</evidence>
<feature type="transmembrane region" description="Helical" evidence="1">
    <location>
        <begin position="6"/>
        <end position="30"/>
    </location>
</feature>
<protein>
    <recommendedName>
        <fullName evidence="4">Protein Star</fullName>
    </recommendedName>
</protein>
<evidence type="ECO:0000313" key="2">
    <source>
        <dbReference type="EMBL" id="KAK0183247.1"/>
    </source>
</evidence>
<dbReference type="GO" id="GO:0005789">
    <property type="term" value="C:endoplasmic reticulum membrane"/>
    <property type="evidence" value="ECO:0007669"/>
    <property type="project" value="TreeGrafter"/>
</dbReference>
<name>A0AA39G807_MICHY</name>
<evidence type="ECO:0000313" key="3">
    <source>
        <dbReference type="Proteomes" id="UP001168972"/>
    </source>
</evidence>
<dbReference type="GO" id="GO:0016197">
    <property type="term" value="P:endosomal transport"/>
    <property type="evidence" value="ECO:0007669"/>
    <property type="project" value="TreeGrafter"/>
</dbReference>
<dbReference type="GO" id="GO:0031902">
    <property type="term" value="C:late endosome membrane"/>
    <property type="evidence" value="ECO:0007669"/>
    <property type="project" value="TreeGrafter"/>
</dbReference>
<dbReference type="PANTHER" id="PTHR34009">
    <property type="entry name" value="PROTEIN STAR"/>
    <property type="match status" value="1"/>
</dbReference>
<dbReference type="GO" id="GO:0006888">
    <property type="term" value="P:endoplasmic reticulum to Golgi vesicle-mediated transport"/>
    <property type="evidence" value="ECO:0007669"/>
    <property type="project" value="TreeGrafter"/>
</dbReference>
<proteinExistence type="predicted"/>
<reference evidence="2" key="2">
    <citation type="submission" date="2023-03" db="EMBL/GenBank/DDBJ databases">
        <authorList>
            <person name="Inwood S.N."/>
            <person name="Skelly J.G."/>
            <person name="Guhlin J."/>
            <person name="Harrop T.W.R."/>
            <person name="Goldson S.G."/>
            <person name="Dearden P.K."/>
        </authorList>
    </citation>
    <scope>NUCLEOTIDE SEQUENCE</scope>
    <source>
        <strain evidence="2">Lincoln</strain>
        <tissue evidence="2">Whole body</tissue>
    </source>
</reference>
<keyword evidence="1" id="KW-0472">Membrane</keyword>
<reference evidence="2" key="1">
    <citation type="journal article" date="2023" name="bioRxiv">
        <title>Scaffold-level genome assemblies of two parasitoid biocontrol wasps reveal the parthenogenesis mechanism and an associated novel virus.</title>
        <authorList>
            <person name="Inwood S."/>
            <person name="Skelly J."/>
            <person name="Guhlin J."/>
            <person name="Harrop T."/>
            <person name="Goldson S."/>
            <person name="Dearden P."/>
        </authorList>
    </citation>
    <scope>NUCLEOTIDE SEQUENCE</scope>
    <source>
        <strain evidence="2">Lincoln</strain>
        <tissue evidence="2">Whole body</tissue>
    </source>
</reference>
<accession>A0AA39G807</accession>
<feature type="transmembrane region" description="Helical" evidence="1">
    <location>
        <begin position="42"/>
        <end position="62"/>
    </location>
</feature>
<gene>
    <name evidence="2" type="ORF">PV327_001306</name>
</gene>
<keyword evidence="3" id="KW-1185">Reference proteome</keyword>